<evidence type="ECO:0000313" key="1">
    <source>
        <dbReference type="EMBL" id="GMF46623.1"/>
    </source>
</evidence>
<proteinExistence type="predicted"/>
<sequence length="183" mass="20661">MIWMPTWMPSLESSLIAIKDASNTGGTRTNPELQLRVCHQRCNYPVHELAPIVRRLNAAAREEEGPAPHGDERYGAYSMQALHGSLRAKGYQLRYLNSTSNCKSAKWFRKLPRSTLKHIVMVGRPSGQVEGTWHCIARAAVGDKYYFIDSDEIVYKPSSEDGLRHVFVQLGCVYAVEPINNKK</sequence>
<name>A0A9W6XWD0_9STRA</name>
<dbReference type="Proteomes" id="UP001165121">
    <property type="component" value="Unassembled WGS sequence"/>
</dbReference>
<dbReference type="EMBL" id="BSXT01001994">
    <property type="protein sequence ID" value="GMF46623.1"/>
    <property type="molecule type" value="Genomic_DNA"/>
</dbReference>
<dbReference type="OrthoDB" id="97379at2759"/>
<accession>A0A9W6XWD0</accession>
<keyword evidence="2" id="KW-1185">Reference proteome</keyword>
<protein>
    <submittedName>
        <fullName evidence="1">Unnamed protein product</fullName>
    </submittedName>
</protein>
<gene>
    <name evidence="1" type="ORF">Pfra01_001723500</name>
</gene>
<comment type="caution">
    <text evidence="1">The sequence shown here is derived from an EMBL/GenBank/DDBJ whole genome shotgun (WGS) entry which is preliminary data.</text>
</comment>
<reference evidence="1" key="1">
    <citation type="submission" date="2023-04" db="EMBL/GenBank/DDBJ databases">
        <title>Phytophthora fragariaefolia NBRC 109709.</title>
        <authorList>
            <person name="Ichikawa N."/>
            <person name="Sato H."/>
            <person name="Tonouchi N."/>
        </authorList>
    </citation>
    <scope>NUCLEOTIDE SEQUENCE</scope>
    <source>
        <strain evidence="1">NBRC 109709</strain>
    </source>
</reference>
<evidence type="ECO:0000313" key="2">
    <source>
        <dbReference type="Proteomes" id="UP001165121"/>
    </source>
</evidence>
<dbReference type="AlphaFoldDB" id="A0A9W6XWD0"/>
<organism evidence="1 2">
    <name type="scientific">Phytophthora fragariaefolia</name>
    <dbReference type="NCBI Taxonomy" id="1490495"/>
    <lineage>
        <taxon>Eukaryota</taxon>
        <taxon>Sar</taxon>
        <taxon>Stramenopiles</taxon>
        <taxon>Oomycota</taxon>
        <taxon>Peronosporomycetes</taxon>
        <taxon>Peronosporales</taxon>
        <taxon>Peronosporaceae</taxon>
        <taxon>Phytophthora</taxon>
    </lineage>
</organism>